<evidence type="ECO:0000256" key="6">
    <source>
        <dbReference type="ARBA" id="ARBA00023186"/>
    </source>
</evidence>
<keyword evidence="6" id="KW-0143">Chaperone</keyword>
<evidence type="ECO:0000259" key="9">
    <source>
        <dbReference type="Pfam" id="PF09976"/>
    </source>
</evidence>
<dbReference type="RefSeq" id="WP_205160016.1">
    <property type="nucleotide sequence ID" value="NZ_JAFEUM010000013.1"/>
</dbReference>
<evidence type="ECO:0000256" key="3">
    <source>
        <dbReference type="ARBA" id="ARBA00022692"/>
    </source>
</evidence>
<dbReference type="InterPro" id="IPR011990">
    <property type="entry name" value="TPR-like_helical_dom_sf"/>
</dbReference>
<gene>
    <name evidence="10" type="ORF">JQC93_19565</name>
</gene>
<comment type="similarity">
    <text evidence="7">Belongs to the YfgM family.</text>
</comment>
<evidence type="ECO:0000313" key="11">
    <source>
        <dbReference type="Proteomes" id="UP000809621"/>
    </source>
</evidence>
<evidence type="ECO:0000256" key="2">
    <source>
        <dbReference type="ARBA" id="ARBA00022475"/>
    </source>
</evidence>
<evidence type="ECO:0000256" key="8">
    <source>
        <dbReference type="ARBA" id="ARBA00024235"/>
    </source>
</evidence>
<dbReference type="InterPro" id="IPR026039">
    <property type="entry name" value="YfgM"/>
</dbReference>
<protein>
    <recommendedName>
        <fullName evidence="8">Ancillary SecYEG translocon subunit</fullName>
    </recommendedName>
</protein>
<comment type="subcellular location">
    <subcellularLocation>
        <location evidence="1">Cell membrane</location>
        <topology evidence="1">Single-pass type II membrane protein</topology>
    </subcellularLocation>
</comment>
<keyword evidence="5" id="KW-0472">Membrane</keyword>
<dbReference type="EMBL" id="JAFEUM010000013">
    <property type="protein sequence ID" value="MBM7038580.1"/>
    <property type="molecule type" value="Genomic_DNA"/>
</dbReference>
<proteinExistence type="inferred from homology"/>
<evidence type="ECO:0000256" key="4">
    <source>
        <dbReference type="ARBA" id="ARBA00022989"/>
    </source>
</evidence>
<dbReference type="SUPFAM" id="SSF48452">
    <property type="entry name" value="TPR-like"/>
    <property type="match status" value="1"/>
</dbReference>
<evidence type="ECO:0000313" key="10">
    <source>
        <dbReference type="EMBL" id="MBM7038580.1"/>
    </source>
</evidence>
<reference evidence="10 11" key="1">
    <citation type="submission" date="2021-02" db="EMBL/GenBank/DDBJ databases">
        <authorList>
            <person name="Park J.-S."/>
        </authorList>
    </citation>
    <scope>NUCLEOTIDE SEQUENCE [LARGE SCALE GENOMIC DNA]</scope>
    <source>
        <strain evidence="10 11">188UL20-2</strain>
    </source>
</reference>
<sequence length="204" mass="22200">MEIYDDEEQQVEAIKNWWQENGKAIVVGAVVGLGGLFGWRYYQDSVLEAQEALSQQYNTISDAFAMQSASANEDALAFIEANKGEEYAVLASMQLAKSYVAAGELEQGLAQLELAQSSTKDAALKTVLTVRKARVMAELEQFDGALEQLATVTSSGWQGRVAEAKGDILLRQGNKEAAKTAYLEAQQSVDASQLIQLKLDDLAQ</sequence>
<keyword evidence="2" id="KW-1003">Cell membrane</keyword>
<dbReference type="InterPro" id="IPR018704">
    <property type="entry name" value="SecYEG/CpoB_TPR"/>
</dbReference>
<keyword evidence="3" id="KW-0812">Transmembrane</keyword>
<dbReference type="PANTHER" id="PTHR38035">
    <property type="entry name" value="UPF0070 PROTEIN YFGM"/>
    <property type="match status" value="1"/>
</dbReference>
<keyword evidence="4" id="KW-1133">Transmembrane helix</keyword>
<keyword evidence="11" id="KW-1185">Reference proteome</keyword>
<dbReference type="PANTHER" id="PTHR38035:SF1">
    <property type="entry name" value="ANCILLARY SECYEG TRANSLOCON SUBUNIT"/>
    <property type="match status" value="1"/>
</dbReference>
<dbReference type="Proteomes" id="UP000809621">
    <property type="component" value="Unassembled WGS sequence"/>
</dbReference>
<organism evidence="10 11">
    <name type="scientific">Vibrio ulleungensis</name>
    <dbReference type="NCBI Taxonomy" id="2807619"/>
    <lineage>
        <taxon>Bacteria</taxon>
        <taxon>Pseudomonadati</taxon>
        <taxon>Pseudomonadota</taxon>
        <taxon>Gammaproteobacteria</taxon>
        <taxon>Vibrionales</taxon>
        <taxon>Vibrionaceae</taxon>
        <taxon>Vibrio</taxon>
    </lineage>
</organism>
<dbReference type="PIRSF" id="PIRSF006170">
    <property type="entry name" value="YfgM"/>
    <property type="match status" value="1"/>
</dbReference>
<accession>A0ABS2HM66</accession>
<name>A0ABS2HM66_9VIBR</name>
<evidence type="ECO:0000256" key="7">
    <source>
        <dbReference type="ARBA" id="ARBA00024197"/>
    </source>
</evidence>
<feature type="domain" description="Ancillary SecYEG translocon subunit/Cell division coordinator CpoB TPR" evidence="9">
    <location>
        <begin position="15"/>
        <end position="204"/>
    </location>
</feature>
<evidence type="ECO:0000256" key="1">
    <source>
        <dbReference type="ARBA" id="ARBA00004401"/>
    </source>
</evidence>
<dbReference type="Pfam" id="PF09976">
    <property type="entry name" value="TPR_21"/>
    <property type="match status" value="1"/>
</dbReference>
<comment type="caution">
    <text evidence="10">The sequence shown here is derived from an EMBL/GenBank/DDBJ whole genome shotgun (WGS) entry which is preliminary data.</text>
</comment>
<evidence type="ECO:0000256" key="5">
    <source>
        <dbReference type="ARBA" id="ARBA00023136"/>
    </source>
</evidence>